<protein>
    <recommendedName>
        <fullName evidence="7">tRNA (guanine(26)-N(2))-dimethyltransferase</fullName>
        <ecNumber evidence="7">2.1.1.216</ecNumber>
    </recommendedName>
</protein>
<comment type="caution">
    <text evidence="11">The sequence shown here is derived from an EMBL/GenBank/DDBJ whole genome shotgun (WGS) entry which is preliminary data.</text>
</comment>
<dbReference type="GO" id="GO:0000049">
    <property type="term" value="F:tRNA binding"/>
    <property type="evidence" value="ECO:0007669"/>
    <property type="project" value="UniProtKB-UniRule"/>
</dbReference>
<evidence type="ECO:0000259" key="10">
    <source>
        <dbReference type="Pfam" id="PF04057"/>
    </source>
</evidence>
<keyword evidence="3 9" id="KW-0808">Transferase</keyword>
<keyword evidence="5 9" id="KW-0819">tRNA processing</keyword>
<dbReference type="OrthoDB" id="6349953at2759"/>
<evidence type="ECO:0000256" key="8">
    <source>
        <dbReference type="ARBA" id="ARBA00051897"/>
    </source>
</evidence>
<evidence type="ECO:0000313" key="11">
    <source>
        <dbReference type="EMBL" id="GFP82409.1"/>
    </source>
</evidence>
<organism evidence="11 12">
    <name type="scientific">Phtheirospermum japonicum</name>
    <dbReference type="NCBI Taxonomy" id="374723"/>
    <lineage>
        <taxon>Eukaryota</taxon>
        <taxon>Viridiplantae</taxon>
        <taxon>Streptophyta</taxon>
        <taxon>Embryophyta</taxon>
        <taxon>Tracheophyta</taxon>
        <taxon>Spermatophyta</taxon>
        <taxon>Magnoliopsida</taxon>
        <taxon>eudicotyledons</taxon>
        <taxon>Gunneridae</taxon>
        <taxon>Pentapetalae</taxon>
        <taxon>asterids</taxon>
        <taxon>lamiids</taxon>
        <taxon>Lamiales</taxon>
        <taxon>Orobanchaceae</taxon>
        <taxon>Orobanchaceae incertae sedis</taxon>
        <taxon>Phtheirospermum</taxon>
    </lineage>
</organism>
<proteinExistence type="inferred from homology"/>
<evidence type="ECO:0000256" key="9">
    <source>
        <dbReference type="PROSITE-ProRule" id="PRU00958"/>
    </source>
</evidence>
<evidence type="ECO:0000256" key="1">
    <source>
        <dbReference type="ARBA" id="ARBA00022555"/>
    </source>
</evidence>
<comment type="catalytic activity">
    <reaction evidence="8">
        <text>guanosine(26) in tRNA + 2 S-adenosyl-L-methionine = N(2)-dimethylguanosine(26) in tRNA + 2 S-adenosyl-L-homocysteine + 2 H(+)</text>
        <dbReference type="Rhea" id="RHEA:43140"/>
        <dbReference type="Rhea" id="RHEA-COMP:10359"/>
        <dbReference type="Rhea" id="RHEA-COMP:10360"/>
        <dbReference type="ChEBI" id="CHEBI:15378"/>
        <dbReference type="ChEBI" id="CHEBI:57856"/>
        <dbReference type="ChEBI" id="CHEBI:59789"/>
        <dbReference type="ChEBI" id="CHEBI:74269"/>
        <dbReference type="ChEBI" id="CHEBI:74513"/>
        <dbReference type="EC" id="2.1.1.216"/>
    </reaction>
</comment>
<dbReference type="PANTHER" id="PTHR10631">
    <property type="entry name" value="N 2 ,N 2 -DIMETHYLGUANOSINE TRNA METHYLTRANSFERASE"/>
    <property type="match status" value="1"/>
</dbReference>
<dbReference type="GO" id="GO:0005634">
    <property type="term" value="C:nucleus"/>
    <property type="evidence" value="ECO:0007669"/>
    <property type="project" value="InterPro"/>
</dbReference>
<keyword evidence="4 9" id="KW-0949">S-adenosyl-L-methionine</keyword>
<evidence type="ECO:0000256" key="6">
    <source>
        <dbReference type="ARBA" id="ARBA00022884"/>
    </source>
</evidence>
<dbReference type="InterPro" id="IPR012340">
    <property type="entry name" value="NA-bd_OB-fold"/>
</dbReference>
<dbReference type="EC" id="2.1.1.216" evidence="7"/>
<keyword evidence="2 9" id="KW-0489">Methyltransferase</keyword>
<dbReference type="AlphaFoldDB" id="A0A830BB15"/>
<evidence type="ECO:0000256" key="5">
    <source>
        <dbReference type="ARBA" id="ARBA00022694"/>
    </source>
</evidence>
<dbReference type="SUPFAM" id="SSF53335">
    <property type="entry name" value="S-adenosyl-L-methionine-dependent methyltransferases"/>
    <property type="match status" value="1"/>
</dbReference>
<evidence type="ECO:0000313" key="12">
    <source>
        <dbReference type="Proteomes" id="UP000653305"/>
    </source>
</evidence>
<dbReference type="Gene3D" id="3.40.50.150">
    <property type="entry name" value="Vaccinia Virus protein VP39"/>
    <property type="match status" value="1"/>
</dbReference>
<dbReference type="InterPro" id="IPR002905">
    <property type="entry name" value="Trm1"/>
</dbReference>
<comment type="similarity">
    <text evidence="9">Belongs to the class I-like SAM-binding methyltransferase superfamily. Trm1 family.</text>
</comment>
<dbReference type="GO" id="GO:0006260">
    <property type="term" value="P:DNA replication"/>
    <property type="evidence" value="ECO:0007669"/>
    <property type="project" value="InterPro"/>
</dbReference>
<evidence type="ECO:0000256" key="7">
    <source>
        <dbReference type="ARBA" id="ARBA00039099"/>
    </source>
</evidence>
<dbReference type="Gene3D" id="2.40.50.140">
    <property type="entry name" value="Nucleic acid-binding proteins"/>
    <property type="match status" value="1"/>
</dbReference>
<dbReference type="Pfam" id="PF02005">
    <property type="entry name" value="TRM"/>
    <property type="match status" value="1"/>
</dbReference>
<dbReference type="PANTHER" id="PTHR10631:SF3">
    <property type="entry name" value="TRNA (GUANINE(26)-N(2))-DIMETHYLTRANSFERASE"/>
    <property type="match status" value="1"/>
</dbReference>
<dbReference type="Proteomes" id="UP000653305">
    <property type="component" value="Unassembled WGS sequence"/>
</dbReference>
<evidence type="ECO:0000256" key="3">
    <source>
        <dbReference type="ARBA" id="ARBA00022679"/>
    </source>
</evidence>
<dbReference type="InterPro" id="IPR029063">
    <property type="entry name" value="SAM-dependent_MTases_sf"/>
</dbReference>
<sequence>MAILSDYEEEDHKKPTPSASLARKLFTATLNPSDPLGFLEKVFEFVESNLFKSDSLASDVNAVAEKKIKEEVAASGEKGRGEERVGSPYSSRKFRIGFMASDGKMKVRALLQSSLASKVTSGNIQNLGLIRVLDYTCNDIPTKNEKFLIVPKCTVGFWTQSFKIYAREIDGIGQVVVLDNDKASVESCRRNTTFNGSVACSKVESNLADARVTCLPTLKNLTWYAFVDLDPYGSPSVFLDSAVQPVVDRGILMCIATDMAVLCEGNGESAIPNMGLIH</sequence>
<dbReference type="PROSITE" id="PS51626">
    <property type="entry name" value="SAM_MT_TRM1"/>
    <property type="match status" value="1"/>
</dbReference>
<keyword evidence="6 9" id="KW-0694">RNA-binding</keyword>
<reference evidence="11" key="1">
    <citation type="submission" date="2020-07" db="EMBL/GenBank/DDBJ databases">
        <title>Ethylene signaling mediates host invasion by parasitic plants.</title>
        <authorList>
            <person name="Yoshida S."/>
        </authorList>
    </citation>
    <scope>NUCLEOTIDE SEQUENCE</scope>
    <source>
        <strain evidence="11">Okayama</strain>
    </source>
</reference>
<gene>
    <name evidence="11" type="ORF">PHJA_000383900</name>
</gene>
<name>A0A830BB15_9LAMI</name>
<dbReference type="EMBL" id="BMAC01000043">
    <property type="protein sequence ID" value="GFP82409.1"/>
    <property type="molecule type" value="Genomic_DNA"/>
</dbReference>
<dbReference type="InterPro" id="IPR007199">
    <property type="entry name" value="Rep_factor-A_N"/>
</dbReference>
<dbReference type="GO" id="GO:0160104">
    <property type="term" value="F:tRNA (guanine(26)-N2)-dimethyltransferase activity"/>
    <property type="evidence" value="ECO:0007669"/>
    <property type="project" value="UniProtKB-EC"/>
</dbReference>
<accession>A0A830BB15</accession>
<dbReference type="GO" id="GO:0002940">
    <property type="term" value="P:tRNA N2-guanine methylation"/>
    <property type="evidence" value="ECO:0007669"/>
    <property type="project" value="TreeGrafter"/>
</dbReference>
<dbReference type="SUPFAM" id="SSF50249">
    <property type="entry name" value="Nucleic acid-binding proteins"/>
    <property type="match status" value="1"/>
</dbReference>
<keyword evidence="1 9" id="KW-0820">tRNA-binding</keyword>
<evidence type="ECO:0000256" key="2">
    <source>
        <dbReference type="ARBA" id="ARBA00022603"/>
    </source>
</evidence>
<feature type="domain" description="Replication factor-A protein 1 N-terminal" evidence="10">
    <location>
        <begin position="91"/>
        <end position="155"/>
    </location>
</feature>
<dbReference type="Pfam" id="PF04057">
    <property type="entry name" value="Rep-A_N"/>
    <property type="match status" value="1"/>
</dbReference>
<dbReference type="GO" id="GO:0003677">
    <property type="term" value="F:DNA binding"/>
    <property type="evidence" value="ECO:0007669"/>
    <property type="project" value="InterPro"/>
</dbReference>
<evidence type="ECO:0000256" key="4">
    <source>
        <dbReference type="ARBA" id="ARBA00022691"/>
    </source>
</evidence>
<keyword evidence="12" id="KW-1185">Reference proteome</keyword>